<evidence type="ECO:0000256" key="2">
    <source>
        <dbReference type="SAM" id="Phobius"/>
    </source>
</evidence>
<keyword evidence="2" id="KW-0812">Transmembrane</keyword>
<dbReference type="STRING" id="227316.GA0070604_5883"/>
<sequence>MSDQPPSNPVEPGPPASSGTPVDPTRFTPPTAEPAPRPGQAGESTASGQSTPTGPGVPAQSSHADPAAPAQPDGPTPFPGAVPGQPVAPFSGAVPGQPVAPFSGAVPGQPVAPFSGAVPGQPVAPFPEAAPDQWGVPAQGAAPGPPGFGAYGGQPWGAYPAHPTGQPQGWVWPTAGGPAPVGGYPGYPMPGQPYGWYPGIDPGDPLVTPPHAGVGAWFSRCSAAIRRGWRPLLPILLLTQAVPAAVMSVLSAAFAPPDQFATGPDGAPILPDGYFSQTFTFYGVIIVASLLFGPLQSTGWAAGSWVITRQAAGEPAGVGAALRYGLRRALGLWGWTILATLLFAVGACFCLLPGIYVAFALALAGPVYLFERENPIGRSFQMFHRRFGMVLGRVALVAVAAVGGALVGAAIEMFGRLPLGTHPMDAPGTAAGAVAVAVLSALLATPAYLAQLVGLVVTYAEQRAQEGPVNTAQLAAELG</sequence>
<dbReference type="AlphaFoldDB" id="A0A1C6VL74"/>
<accession>A0A1C6VL74</accession>
<organism evidence="3 4">
    <name type="scientific">Micromonospora eburnea</name>
    <dbReference type="NCBI Taxonomy" id="227316"/>
    <lineage>
        <taxon>Bacteria</taxon>
        <taxon>Bacillati</taxon>
        <taxon>Actinomycetota</taxon>
        <taxon>Actinomycetes</taxon>
        <taxon>Micromonosporales</taxon>
        <taxon>Micromonosporaceae</taxon>
        <taxon>Micromonospora</taxon>
    </lineage>
</organism>
<evidence type="ECO:0000313" key="4">
    <source>
        <dbReference type="Proteomes" id="UP000199696"/>
    </source>
</evidence>
<dbReference type="EMBL" id="FMHY01000002">
    <property type="protein sequence ID" value="SCL67088.1"/>
    <property type="molecule type" value="Genomic_DNA"/>
</dbReference>
<feature type="region of interest" description="Disordered" evidence="1">
    <location>
        <begin position="123"/>
        <end position="164"/>
    </location>
</feature>
<evidence type="ECO:0008006" key="5">
    <source>
        <dbReference type="Google" id="ProtNLM"/>
    </source>
</evidence>
<feature type="compositionally biased region" description="Pro residues" evidence="1">
    <location>
        <begin position="1"/>
        <end position="15"/>
    </location>
</feature>
<feature type="compositionally biased region" description="Low complexity" evidence="1">
    <location>
        <begin position="58"/>
        <end position="71"/>
    </location>
</feature>
<dbReference type="Proteomes" id="UP000199696">
    <property type="component" value="Unassembled WGS sequence"/>
</dbReference>
<feature type="region of interest" description="Disordered" evidence="1">
    <location>
        <begin position="1"/>
        <end position="92"/>
    </location>
</feature>
<feature type="transmembrane region" description="Helical" evidence="2">
    <location>
        <begin position="232"/>
        <end position="254"/>
    </location>
</feature>
<feature type="compositionally biased region" description="Polar residues" evidence="1">
    <location>
        <begin position="42"/>
        <end position="53"/>
    </location>
</feature>
<keyword evidence="2" id="KW-0472">Membrane</keyword>
<gene>
    <name evidence="3" type="ORF">GA0070604_5883</name>
</gene>
<reference evidence="4" key="1">
    <citation type="submission" date="2016-06" db="EMBL/GenBank/DDBJ databases">
        <authorList>
            <person name="Varghese N."/>
            <person name="Submissions Spin"/>
        </authorList>
    </citation>
    <scope>NUCLEOTIDE SEQUENCE [LARGE SCALE GENOMIC DNA]</scope>
    <source>
        <strain evidence="4">DSM 44814</strain>
    </source>
</reference>
<evidence type="ECO:0000256" key="1">
    <source>
        <dbReference type="SAM" id="MobiDB-lite"/>
    </source>
</evidence>
<proteinExistence type="predicted"/>
<keyword evidence="4" id="KW-1185">Reference proteome</keyword>
<evidence type="ECO:0000313" key="3">
    <source>
        <dbReference type="EMBL" id="SCL67088.1"/>
    </source>
</evidence>
<feature type="transmembrane region" description="Helical" evidence="2">
    <location>
        <begin position="431"/>
        <end position="457"/>
    </location>
</feature>
<feature type="transmembrane region" description="Helical" evidence="2">
    <location>
        <begin position="330"/>
        <end position="347"/>
    </location>
</feature>
<name>A0A1C6VL74_9ACTN</name>
<keyword evidence="2" id="KW-1133">Transmembrane helix</keyword>
<dbReference type="OrthoDB" id="3404556at2"/>
<feature type="transmembrane region" description="Helical" evidence="2">
    <location>
        <begin position="274"/>
        <end position="292"/>
    </location>
</feature>
<feature type="transmembrane region" description="Helical" evidence="2">
    <location>
        <begin position="390"/>
        <end position="411"/>
    </location>
</feature>
<feature type="transmembrane region" description="Helical" evidence="2">
    <location>
        <begin position="353"/>
        <end position="370"/>
    </location>
</feature>
<protein>
    <recommendedName>
        <fullName evidence="5">Membrane domain of glycerophosphoryl diester phosphodiesterase</fullName>
    </recommendedName>
</protein>